<dbReference type="EMBL" id="MK071980">
    <property type="protein sequence ID" value="AYV75612.1"/>
    <property type="molecule type" value="Genomic_DNA"/>
</dbReference>
<organism evidence="2">
    <name type="scientific">Terrestrivirus sp</name>
    <dbReference type="NCBI Taxonomy" id="2487775"/>
    <lineage>
        <taxon>Viruses</taxon>
        <taxon>Varidnaviria</taxon>
        <taxon>Bamfordvirae</taxon>
        <taxon>Nucleocytoviricota</taxon>
        <taxon>Megaviricetes</taxon>
        <taxon>Imitervirales</taxon>
        <taxon>Mimiviridae</taxon>
        <taxon>Klosneuvirinae</taxon>
    </lineage>
</organism>
<accession>A0A3G4ZL91</accession>
<gene>
    <name evidence="2" type="ORF">Terrestrivirus2_120</name>
</gene>
<keyword evidence="1" id="KW-0472">Membrane</keyword>
<sequence length="259" mass="30818">MYEVHVILIFLIFLYYLLLQNNKYYNQFLFSINIYIYIYMDLTSEYNCVSTLDANSFKTGLNKIRSEIDGTHNNTEEMYNLLMSDNFYNEVEKLSTAIKSINFNTIQCLAQGNKEKICNTFKQYEKNLTLQQLERILNVVNKYTIIMSQIAQWVFINLRDIYQYCGDDGVKITRIRQIIARISYILADQMEMKRVLKGDLEIKPPLNPLLTQSNSQLEQTIMGQQYIQDNYVSPTWMYMTYFFIIVIIIIFVVIYYKNK</sequence>
<keyword evidence="1" id="KW-1133">Transmembrane helix</keyword>
<proteinExistence type="predicted"/>
<keyword evidence="1" id="KW-0812">Transmembrane</keyword>
<reference evidence="2" key="1">
    <citation type="submission" date="2018-10" db="EMBL/GenBank/DDBJ databases">
        <title>Hidden diversity of soil giant viruses.</title>
        <authorList>
            <person name="Schulz F."/>
            <person name="Alteio L."/>
            <person name="Goudeau D."/>
            <person name="Ryan E.M."/>
            <person name="Malmstrom R.R."/>
            <person name="Blanchard J."/>
            <person name="Woyke T."/>
        </authorList>
    </citation>
    <scope>NUCLEOTIDE SEQUENCE</scope>
    <source>
        <strain evidence="2">TEV1</strain>
    </source>
</reference>
<evidence type="ECO:0000256" key="1">
    <source>
        <dbReference type="SAM" id="Phobius"/>
    </source>
</evidence>
<evidence type="ECO:0000313" key="2">
    <source>
        <dbReference type="EMBL" id="AYV75612.1"/>
    </source>
</evidence>
<feature type="transmembrane region" description="Helical" evidence="1">
    <location>
        <begin position="236"/>
        <end position="256"/>
    </location>
</feature>
<name>A0A3G4ZL91_9VIRU</name>
<protein>
    <submittedName>
        <fullName evidence="2">Uncharacterized protein</fullName>
    </submittedName>
</protein>